<dbReference type="GO" id="GO:0006567">
    <property type="term" value="P:L-threonine catabolic process"/>
    <property type="evidence" value="ECO:0007669"/>
    <property type="project" value="TreeGrafter"/>
</dbReference>
<evidence type="ECO:0000259" key="7">
    <source>
        <dbReference type="Pfam" id="PF00291"/>
    </source>
</evidence>
<dbReference type="GO" id="GO:0003941">
    <property type="term" value="F:L-serine ammonia-lyase activity"/>
    <property type="evidence" value="ECO:0007669"/>
    <property type="project" value="UniProtKB-EC"/>
</dbReference>
<evidence type="ECO:0000256" key="3">
    <source>
        <dbReference type="ARBA" id="ARBA00012093"/>
    </source>
</evidence>
<keyword evidence="5" id="KW-0456">Lyase</keyword>
<reference evidence="8 9" key="1">
    <citation type="submission" date="2019-01" db="EMBL/GenBank/DDBJ databases">
        <title>Draft genome sequences of three monokaryotic isolates of the white-rot basidiomycete fungus Dichomitus squalens.</title>
        <authorList>
            <consortium name="DOE Joint Genome Institute"/>
            <person name="Lopez S.C."/>
            <person name="Andreopoulos B."/>
            <person name="Pangilinan J."/>
            <person name="Lipzen A."/>
            <person name="Riley R."/>
            <person name="Ahrendt S."/>
            <person name="Ng V."/>
            <person name="Barry K."/>
            <person name="Daum C."/>
            <person name="Grigoriev I.V."/>
            <person name="Hilden K.S."/>
            <person name="Makela M.R."/>
            <person name="de Vries R.P."/>
        </authorList>
    </citation>
    <scope>NUCLEOTIDE SEQUENCE [LARGE SCALE GENOMIC DNA]</scope>
    <source>
        <strain evidence="8 9">CBS 464.89</strain>
    </source>
</reference>
<accession>A0A4Q9QDZ8</accession>
<proteinExistence type="inferred from homology"/>
<keyword evidence="4" id="KW-0663">Pyridoxal phosphate</keyword>
<gene>
    <name evidence="8" type="ORF">BD310DRAFT_963673</name>
</gene>
<feature type="non-terminal residue" evidence="8">
    <location>
        <position position="476"/>
    </location>
</feature>
<evidence type="ECO:0000256" key="2">
    <source>
        <dbReference type="ARBA" id="ARBA00010869"/>
    </source>
</evidence>
<evidence type="ECO:0000313" key="8">
    <source>
        <dbReference type="EMBL" id="TBU66052.1"/>
    </source>
</evidence>
<sequence length="476" mass="51354">MAYPDKLWQETPLIRSIHISSLLGCDAYLKLENLQPSQSFKYRGVSHFAQNVLRIHGPDAHLVIASSGNAGIAAACAANILHLMCTVFLPYGVSQATIDFMRKEGAKIDIGGENYHHALQRAQAAVAAEAKAVMVPGYDHPLVWEGHASMVYEMRHQLPDGVKPDAIFCSVGGGGLAGGIIEGCKAVGWDDVPLVTAETHGSNCFYQSLALNEGPFSGSVSSRILPEGISAKYSEEHNVTLAHLSKLTSRATSLGAIYPSGAVVRKALDRSGDVRSFCVPDEMTMQTALSFAEDHKMLVELACAAALSPAYNPPLFRKLVPGTGKRTTVVFVVCGGSKISLADMEEYKGIIASEVAASKEWTVACTGQQKVDQSEIRTRGRVLMYPMLRTDRGSRASPPGRRLSKVKLEIHLFSKSDTAMWCGEFGEFTGSAVGTEVSISREVHKYTQESKLIHSGGSLKLKKFEGKRAQMGFAFG</sequence>
<dbReference type="AlphaFoldDB" id="A0A4Q9QDZ8"/>
<dbReference type="Proteomes" id="UP000292082">
    <property type="component" value="Unassembled WGS sequence"/>
</dbReference>
<dbReference type="PANTHER" id="PTHR48078:SF2">
    <property type="entry name" value="CATABOLIC L-SERINE_THREONINE DEHYDRATASE"/>
    <property type="match status" value="1"/>
</dbReference>
<comment type="similarity">
    <text evidence="2">Belongs to the serine/threonine dehydratase family.</text>
</comment>
<evidence type="ECO:0000256" key="5">
    <source>
        <dbReference type="ARBA" id="ARBA00023239"/>
    </source>
</evidence>
<dbReference type="PANTHER" id="PTHR48078">
    <property type="entry name" value="THREONINE DEHYDRATASE, MITOCHONDRIAL-RELATED"/>
    <property type="match status" value="1"/>
</dbReference>
<comment type="cofactor">
    <cofactor evidence="1">
        <name>pyridoxal 5'-phosphate</name>
        <dbReference type="ChEBI" id="CHEBI:597326"/>
    </cofactor>
</comment>
<dbReference type="EMBL" id="ML145084">
    <property type="protein sequence ID" value="TBU66052.1"/>
    <property type="molecule type" value="Genomic_DNA"/>
</dbReference>
<dbReference type="InterPro" id="IPR001926">
    <property type="entry name" value="TrpB-like_PALP"/>
</dbReference>
<dbReference type="InterPro" id="IPR050147">
    <property type="entry name" value="Ser/Thr_Dehydratase"/>
</dbReference>
<dbReference type="GO" id="GO:0009097">
    <property type="term" value="P:isoleucine biosynthetic process"/>
    <property type="evidence" value="ECO:0007669"/>
    <property type="project" value="TreeGrafter"/>
</dbReference>
<name>A0A4Q9QDZ8_9APHY</name>
<dbReference type="GO" id="GO:0004794">
    <property type="term" value="F:threonine deaminase activity"/>
    <property type="evidence" value="ECO:0007669"/>
    <property type="project" value="TreeGrafter"/>
</dbReference>
<evidence type="ECO:0000256" key="6">
    <source>
        <dbReference type="ARBA" id="ARBA00049406"/>
    </source>
</evidence>
<dbReference type="Gene3D" id="3.40.50.1100">
    <property type="match status" value="2"/>
</dbReference>
<dbReference type="Pfam" id="PF00291">
    <property type="entry name" value="PALP"/>
    <property type="match status" value="1"/>
</dbReference>
<dbReference type="STRING" id="114155.A0A4Q9QDZ8"/>
<comment type="catalytic activity">
    <reaction evidence="6">
        <text>L-serine = pyruvate + NH4(+)</text>
        <dbReference type="Rhea" id="RHEA:19169"/>
        <dbReference type="ChEBI" id="CHEBI:15361"/>
        <dbReference type="ChEBI" id="CHEBI:28938"/>
        <dbReference type="ChEBI" id="CHEBI:33384"/>
        <dbReference type="EC" id="4.3.1.17"/>
    </reaction>
</comment>
<organism evidence="8 9">
    <name type="scientific">Dichomitus squalens</name>
    <dbReference type="NCBI Taxonomy" id="114155"/>
    <lineage>
        <taxon>Eukaryota</taxon>
        <taxon>Fungi</taxon>
        <taxon>Dikarya</taxon>
        <taxon>Basidiomycota</taxon>
        <taxon>Agaricomycotina</taxon>
        <taxon>Agaricomycetes</taxon>
        <taxon>Polyporales</taxon>
        <taxon>Polyporaceae</taxon>
        <taxon>Dichomitus</taxon>
    </lineage>
</organism>
<evidence type="ECO:0000313" key="9">
    <source>
        <dbReference type="Proteomes" id="UP000292082"/>
    </source>
</evidence>
<keyword evidence="9" id="KW-1185">Reference proteome</keyword>
<dbReference type="SUPFAM" id="SSF53686">
    <property type="entry name" value="Tryptophan synthase beta subunit-like PLP-dependent enzymes"/>
    <property type="match status" value="1"/>
</dbReference>
<dbReference type="InterPro" id="IPR036052">
    <property type="entry name" value="TrpB-like_PALP_sf"/>
</dbReference>
<dbReference type="GO" id="GO:0006565">
    <property type="term" value="P:L-serine catabolic process"/>
    <property type="evidence" value="ECO:0007669"/>
    <property type="project" value="TreeGrafter"/>
</dbReference>
<evidence type="ECO:0000256" key="1">
    <source>
        <dbReference type="ARBA" id="ARBA00001933"/>
    </source>
</evidence>
<feature type="domain" description="Tryptophan synthase beta chain-like PALP" evidence="7">
    <location>
        <begin position="9"/>
        <end position="335"/>
    </location>
</feature>
<evidence type="ECO:0000256" key="4">
    <source>
        <dbReference type="ARBA" id="ARBA00022898"/>
    </source>
</evidence>
<protein>
    <recommendedName>
        <fullName evidence="3">L-serine ammonia-lyase</fullName>
        <ecNumber evidence="3">4.3.1.17</ecNumber>
    </recommendedName>
</protein>
<dbReference type="EC" id="4.3.1.17" evidence="3"/>